<dbReference type="Pfam" id="PF05521">
    <property type="entry name" value="Phage_HCP"/>
    <property type="match status" value="1"/>
</dbReference>
<dbReference type="PATRIC" id="fig|443610.3.peg.4006"/>
<comment type="caution">
    <text evidence="2">The sequence shown here is derived from an EMBL/GenBank/DDBJ whole genome shotgun (WGS) entry which is preliminary data.</text>
</comment>
<dbReference type="STRING" id="443610.VE25_07210"/>
<organism evidence="2 3">
    <name type="scientific">Devosia geojensis</name>
    <dbReference type="NCBI Taxonomy" id="443610"/>
    <lineage>
        <taxon>Bacteria</taxon>
        <taxon>Pseudomonadati</taxon>
        <taxon>Pseudomonadota</taxon>
        <taxon>Alphaproteobacteria</taxon>
        <taxon>Hyphomicrobiales</taxon>
        <taxon>Devosiaceae</taxon>
        <taxon>Devosia</taxon>
    </lineage>
</organism>
<protein>
    <recommendedName>
        <fullName evidence="4">Head-tail adaptor protein</fullName>
    </recommendedName>
</protein>
<feature type="region of interest" description="Disordered" evidence="1">
    <location>
        <begin position="1"/>
        <end position="24"/>
    </location>
</feature>
<accession>A0A0F5FW86</accession>
<reference evidence="2 3" key="1">
    <citation type="submission" date="2015-03" db="EMBL/GenBank/DDBJ databases">
        <authorList>
            <person name="Hassan Y.I."/>
            <person name="Lepp D."/>
            <person name="Li X.-Z."/>
            <person name="Zhou T."/>
        </authorList>
    </citation>
    <scope>NUCLEOTIDE SEQUENCE [LARGE SCALE GENOMIC DNA]</scope>
    <source>
        <strain evidence="2 3">BD-c194</strain>
    </source>
</reference>
<evidence type="ECO:0008006" key="4">
    <source>
        <dbReference type="Google" id="ProtNLM"/>
    </source>
</evidence>
<proteinExistence type="predicted"/>
<sequence>MSEKLPPIGTLTDRVQLRRRMSAPEPEGGLATIYVPTGTTWARVRSLSARLAVANDARATAASHSVVLRFRTDIGPGDRILYRGRTLEVVSAADLNGRRAYLALTCNETEFAA</sequence>
<dbReference type="OrthoDB" id="7570189at2"/>
<gene>
    <name evidence="2" type="ORF">VE25_07210</name>
</gene>
<dbReference type="Proteomes" id="UP000033632">
    <property type="component" value="Unassembled WGS sequence"/>
</dbReference>
<evidence type="ECO:0000313" key="3">
    <source>
        <dbReference type="Proteomes" id="UP000033632"/>
    </source>
</evidence>
<dbReference type="EMBL" id="JZEX01000079">
    <property type="protein sequence ID" value="KKB12457.1"/>
    <property type="molecule type" value="Genomic_DNA"/>
</dbReference>
<dbReference type="InterPro" id="IPR038666">
    <property type="entry name" value="SSP1_head-tail_sf"/>
</dbReference>
<dbReference type="NCBIfam" id="TIGR01563">
    <property type="entry name" value="gp16_SPP1"/>
    <property type="match status" value="1"/>
</dbReference>
<evidence type="ECO:0000256" key="1">
    <source>
        <dbReference type="SAM" id="MobiDB-lite"/>
    </source>
</evidence>
<keyword evidence="3" id="KW-1185">Reference proteome</keyword>
<evidence type="ECO:0000313" key="2">
    <source>
        <dbReference type="EMBL" id="KKB12457.1"/>
    </source>
</evidence>
<dbReference type="InterPro" id="IPR008767">
    <property type="entry name" value="Phage_SPP1_head-tail_adaptor"/>
</dbReference>
<dbReference type="AlphaFoldDB" id="A0A0F5FW86"/>
<dbReference type="Gene3D" id="2.40.10.270">
    <property type="entry name" value="Bacteriophage SPP1 head-tail adaptor protein"/>
    <property type="match status" value="1"/>
</dbReference>
<dbReference type="RefSeq" id="WP_046107936.1">
    <property type="nucleotide sequence ID" value="NZ_JZEX01000079.1"/>
</dbReference>
<name>A0A0F5FW86_9HYPH</name>